<feature type="domain" description="RRM" evidence="6">
    <location>
        <begin position="75"/>
        <end position="159"/>
    </location>
</feature>
<evidence type="ECO:0000259" key="6">
    <source>
        <dbReference type="PROSITE" id="PS50102"/>
    </source>
</evidence>
<dbReference type="Gene3D" id="3.30.70.330">
    <property type="match status" value="2"/>
</dbReference>
<evidence type="ECO:0000256" key="2">
    <source>
        <dbReference type="ARBA" id="ARBA00022884"/>
    </source>
</evidence>
<dbReference type="InterPro" id="IPR012677">
    <property type="entry name" value="Nucleotide-bd_a/b_plait_sf"/>
</dbReference>
<evidence type="ECO:0000256" key="1">
    <source>
        <dbReference type="ARBA" id="ARBA00022664"/>
    </source>
</evidence>
<dbReference type="AlphaFoldDB" id="A0A7S3JXX3"/>
<evidence type="ECO:0000256" key="4">
    <source>
        <dbReference type="PROSITE-ProRule" id="PRU00176"/>
    </source>
</evidence>
<protein>
    <recommendedName>
        <fullName evidence="6">RRM domain-containing protein</fullName>
    </recommendedName>
</protein>
<accession>A0A7S3JXX3</accession>
<sequence>MSSRDGQQLGDRCERRSRNFEGWRRTKNENQDWFDDQSVDSDFLNERVRKRKKKTQWDQNTGSSHSVGSMTKRLREVYVGNIPSSAHTASALTELFENLMATVPNAKKPAVTSVQIGTAGGSQLYAFIEFVDESLASTALLFHGFTVGERCLRIGRPAGYSESPYGPVPALDIPAQVLEELGVSGVASKFTAKAGVVGLALKKQRELYVGNLAAGQVTAFMLRDFLSRHIREVLRANTNDALTTPVVLNVELQGGGKFAFVEFHDEDMATLALHIFNKCEFCGKQLRVGRPAGYVDNSNLNIALSTLKATSLN</sequence>
<gene>
    <name evidence="7" type="ORF">ALAG00032_LOCUS7278</name>
</gene>
<dbReference type="InterPro" id="IPR000504">
    <property type="entry name" value="RRM_dom"/>
</dbReference>
<dbReference type="InterPro" id="IPR035979">
    <property type="entry name" value="RBD_domain_sf"/>
</dbReference>
<dbReference type="PROSITE" id="PS50102">
    <property type="entry name" value="RRM"/>
    <property type="match status" value="2"/>
</dbReference>
<evidence type="ECO:0000313" key="7">
    <source>
        <dbReference type="EMBL" id="CAE0366531.1"/>
    </source>
</evidence>
<keyword evidence="2 4" id="KW-0694">RNA-binding</keyword>
<dbReference type="SUPFAM" id="SSF54928">
    <property type="entry name" value="RNA-binding domain, RBD"/>
    <property type="match status" value="1"/>
</dbReference>
<dbReference type="EMBL" id="HBIJ01010600">
    <property type="protein sequence ID" value="CAE0366531.1"/>
    <property type="molecule type" value="Transcribed_RNA"/>
</dbReference>
<dbReference type="GO" id="GO:0008380">
    <property type="term" value="P:RNA splicing"/>
    <property type="evidence" value="ECO:0007669"/>
    <property type="project" value="UniProtKB-KW"/>
</dbReference>
<dbReference type="SMART" id="SM00360">
    <property type="entry name" value="RRM"/>
    <property type="match status" value="2"/>
</dbReference>
<keyword evidence="3" id="KW-0508">mRNA splicing</keyword>
<evidence type="ECO:0000256" key="5">
    <source>
        <dbReference type="SAM" id="MobiDB-lite"/>
    </source>
</evidence>
<feature type="domain" description="RRM" evidence="6">
    <location>
        <begin position="205"/>
        <end position="293"/>
    </location>
</feature>
<proteinExistence type="predicted"/>
<feature type="compositionally biased region" description="Basic and acidic residues" evidence="5">
    <location>
        <begin position="11"/>
        <end position="27"/>
    </location>
</feature>
<dbReference type="GO" id="GO:0006397">
    <property type="term" value="P:mRNA processing"/>
    <property type="evidence" value="ECO:0007669"/>
    <property type="project" value="UniProtKB-KW"/>
</dbReference>
<feature type="region of interest" description="Disordered" evidence="5">
    <location>
        <begin position="1"/>
        <end position="27"/>
    </location>
</feature>
<dbReference type="GO" id="GO:0003723">
    <property type="term" value="F:RNA binding"/>
    <property type="evidence" value="ECO:0007669"/>
    <property type="project" value="UniProtKB-UniRule"/>
</dbReference>
<organism evidence="7">
    <name type="scientific">Aureoumbra lagunensis</name>
    <dbReference type="NCBI Taxonomy" id="44058"/>
    <lineage>
        <taxon>Eukaryota</taxon>
        <taxon>Sar</taxon>
        <taxon>Stramenopiles</taxon>
        <taxon>Ochrophyta</taxon>
        <taxon>Pelagophyceae</taxon>
        <taxon>Pelagomonadales</taxon>
        <taxon>Aureoumbra</taxon>
    </lineage>
</organism>
<name>A0A7S3JXX3_9STRA</name>
<evidence type="ECO:0000256" key="3">
    <source>
        <dbReference type="ARBA" id="ARBA00023187"/>
    </source>
</evidence>
<keyword evidence="1" id="KW-0507">mRNA processing</keyword>
<reference evidence="7" key="1">
    <citation type="submission" date="2021-01" db="EMBL/GenBank/DDBJ databases">
        <authorList>
            <person name="Corre E."/>
            <person name="Pelletier E."/>
            <person name="Niang G."/>
            <person name="Scheremetjew M."/>
            <person name="Finn R."/>
            <person name="Kale V."/>
            <person name="Holt S."/>
            <person name="Cochrane G."/>
            <person name="Meng A."/>
            <person name="Brown T."/>
            <person name="Cohen L."/>
        </authorList>
    </citation>
    <scope>NUCLEOTIDE SEQUENCE</scope>
    <source>
        <strain evidence="7">CCMP1510</strain>
    </source>
</reference>
<dbReference type="PANTHER" id="PTHR23139">
    <property type="entry name" value="RNA-BINDING PROTEIN"/>
    <property type="match status" value="1"/>
</dbReference>